<feature type="transmembrane region" description="Helical" evidence="1">
    <location>
        <begin position="105"/>
        <end position="129"/>
    </location>
</feature>
<dbReference type="Proteomes" id="UP000198935">
    <property type="component" value="Unassembled WGS sequence"/>
</dbReference>
<dbReference type="Pfam" id="PF04854">
    <property type="entry name" value="DUF624"/>
    <property type="match status" value="1"/>
</dbReference>
<proteinExistence type="predicted"/>
<sequence>MSRWYIRLGNWCFNLVLLNLLWLLFTVGGLVLFGIFPATAALFSVLRHMLTKDEDVAVIPLFGKKFKEEFLMANALGYISSLGALILFINLRILQQFEPSTIRSILFGATVVIAIIYGFIFMYLYPLFVHMKVKLVDYIKLAFFMAIAKPLHTVLNVSGMACIWMIYGWLPVLIFVFGISLPALVLMRVALISLPKQEHTQ</sequence>
<keyword evidence="1" id="KW-0812">Transmembrane</keyword>
<feature type="transmembrane region" description="Helical" evidence="1">
    <location>
        <begin position="172"/>
        <end position="191"/>
    </location>
</feature>
<gene>
    <name evidence="2" type="ORF">SAMN05421736_12555</name>
</gene>
<feature type="transmembrane region" description="Helical" evidence="1">
    <location>
        <begin position="70"/>
        <end position="93"/>
    </location>
</feature>
<accession>A0A1H3UU59</accession>
<evidence type="ECO:0000256" key="1">
    <source>
        <dbReference type="SAM" id="Phobius"/>
    </source>
</evidence>
<feature type="transmembrane region" description="Helical" evidence="1">
    <location>
        <begin position="141"/>
        <end position="166"/>
    </location>
</feature>
<evidence type="ECO:0000313" key="3">
    <source>
        <dbReference type="Proteomes" id="UP000198935"/>
    </source>
</evidence>
<name>A0A1H3UU59_9BACI</name>
<reference evidence="3" key="1">
    <citation type="submission" date="2016-10" db="EMBL/GenBank/DDBJ databases">
        <authorList>
            <person name="Varghese N."/>
            <person name="Submissions S."/>
        </authorList>
    </citation>
    <scope>NUCLEOTIDE SEQUENCE [LARGE SCALE GENOMIC DNA]</scope>
    <source>
        <strain evidence="3">SP</strain>
    </source>
</reference>
<dbReference type="STRING" id="1503961.SAMN05421736_12555"/>
<dbReference type="EMBL" id="FNPI01000025">
    <property type="protein sequence ID" value="SDZ65375.1"/>
    <property type="molecule type" value="Genomic_DNA"/>
</dbReference>
<keyword evidence="3" id="KW-1185">Reference proteome</keyword>
<dbReference type="InterPro" id="IPR006938">
    <property type="entry name" value="DUF624"/>
</dbReference>
<feature type="transmembrane region" description="Helical" evidence="1">
    <location>
        <begin position="20"/>
        <end position="43"/>
    </location>
</feature>
<evidence type="ECO:0000313" key="2">
    <source>
        <dbReference type="EMBL" id="SDZ65375.1"/>
    </source>
</evidence>
<protein>
    <submittedName>
        <fullName evidence="2">Uncharacterized membrane protein YesL</fullName>
    </submittedName>
</protein>
<dbReference type="AlphaFoldDB" id="A0A1H3UU59"/>
<keyword evidence="1" id="KW-0472">Membrane</keyword>
<organism evidence="2 3">
    <name type="scientific">Evansella caseinilytica</name>
    <dbReference type="NCBI Taxonomy" id="1503961"/>
    <lineage>
        <taxon>Bacteria</taxon>
        <taxon>Bacillati</taxon>
        <taxon>Bacillota</taxon>
        <taxon>Bacilli</taxon>
        <taxon>Bacillales</taxon>
        <taxon>Bacillaceae</taxon>
        <taxon>Evansella</taxon>
    </lineage>
</organism>
<keyword evidence="1" id="KW-1133">Transmembrane helix</keyword>